<dbReference type="AlphaFoldDB" id="A0AAV4QJ84"/>
<accession>A0AAV4QJ84</accession>
<sequence length="180" mass="20089">MELRRLSCTQSYFVSELSWCPEGDLQGARDVELQVCTLGLPLESSEAEGDSQVTPSTVAEGPTKRMCSDLTVDMKKKMDTCPYVLDIDLDFFSTRILSTLSSMRSNSIYCGSYTTMNTPTNSRKRILDECRSLPSKLALRVSFSLLTDSFQLINCRSPLEKQSQFSTGPRNGLSDRIPSQ</sequence>
<gene>
    <name evidence="2" type="primary">AVEN_179575_1</name>
    <name evidence="2" type="ORF">CEXT_810691</name>
</gene>
<protein>
    <submittedName>
        <fullName evidence="2">Uncharacterized protein</fullName>
    </submittedName>
</protein>
<organism evidence="2 3">
    <name type="scientific">Caerostris extrusa</name>
    <name type="common">Bark spider</name>
    <name type="synonym">Caerostris bankana</name>
    <dbReference type="NCBI Taxonomy" id="172846"/>
    <lineage>
        <taxon>Eukaryota</taxon>
        <taxon>Metazoa</taxon>
        <taxon>Ecdysozoa</taxon>
        <taxon>Arthropoda</taxon>
        <taxon>Chelicerata</taxon>
        <taxon>Arachnida</taxon>
        <taxon>Araneae</taxon>
        <taxon>Araneomorphae</taxon>
        <taxon>Entelegynae</taxon>
        <taxon>Araneoidea</taxon>
        <taxon>Araneidae</taxon>
        <taxon>Caerostris</taxon>
    </lineage>
</organism>
<dbReference type="Pfam" id="PF12640">
    <property type="entry name" value="UPF0489"/>
    <property type="match status" value="1"/>
</dbReference>
<evidence type="ECO:0000256" key="1">
    <source>
        <dbReference type="SAM" id="MobiDB-lite"/>
    </source>
</evidence>
<evidence type="ECO:0000313" key="2">
    <source>
        <dbReference type="EMBL" id="GIY09733.1"/>
    </source>
</evidence>
<proteinExistence type="predicted"/>
<keyword evidence="3" id="KW-1185">Reference proteome</keyword>
<comment type="caution">
    <text evidence="2">The sequence shown here is derived from an EMBL/GenBank/DDBJ whole genome shotgun (WGS) entry which is preliminary data.</text>
</comment>
<feature type="region of interest" description="Disordered" evidence="1">
    <location>
        <begin position="161"/>
        <end position="180"/>
    </location>
</feature>
<name>A0AAV4QJ84_CAEEX</name>
<dbReference type="Proteomes" id="UP001054945">
    <property type="component" value="Unassembled WGS sequence"/>
</dbReference>
<evidence type="ECO:0000313" key="3">
    <source>
        <dbReference type="Proteomes" id="UP001054945"/>
    </source>
</evidence>
<dbReference type="InterPro" id="IPR024131">
    <property type="entry name" value="UPF0489"/>
</dbReference>
<dbReference type="EMBL" id="BPLR01006420">
    <property type="protein sequence ID" value="GIY09733.1"/>
    <property type="molecule type" value="Genomic_DNA"/>
</dbReference>
<reference evidence="2 3" key="1">
    <citation type="submission" date="2021-06" db="EMBL/GenBank/DDBJ databases">
        <title>Caerostris extrusa draft genome.</title>
        <authorList>
            <person name="Kono N."/>
            <person name="Arakawa K."/>
        </authorList>
    </citation>
    <scope>NUCLEOTIDE SEQUENCE [LARGE SCALE GENOMIC DNA]</scope>
</reference>